<organism evidence="3 4">
    <name type="scientific">Mesocestoides corti</name>
    <name type="common">Flatworm</name>
    <dbReference type="NCBI Taxonomy" id="53468"/>
    <lineage>
        <taxon>Eukaryota</taxon>
        <taxon>Metazoa</taxon>
        <taxon>Spiralia</taxon>
        <taxon>Lophotrochozoa</taxon>
        <taxon>Platyhelminthes</taxon>
        <taxon>Cestoda</taxon>
        <taxon>Eucestoda</taxon>
        <taxon>Cyclophyllidea</taxon>
        <taxon>Mesocestoididae</taxon>
        <taxon>Mesocestoides</taxon>
    </lineage>
</organism>
<dbReference type="InterPro" id="IPR001568">
    <property type="entry name" value="RNase_T2-like"/>
</dbReference>
<evidence type="ECO:0000256" key="2">
    <source>
        <dbReference type="RuleBase" id="RU004328"/>
    </source>
</evidence>
<dbReference type="Gene3D" id="3.90.730.10">
    <property type="entry name" value="Ribonuclease T2-like"/>
    <property type="match status" value="1"/>
</dbReference>
<dbReference type="SUPFAM" id="SSF55895">
    <property type="entry name" value="Ribonuclease Rh-like"/>
    <property type="match status" value="1"/>
</dbReference>
<evidence type="ECO:0000313" key="4">
    <source>
        <dbReference type="Proteomes" id="UP000267029"/>
    </source>
</evidence>
<sequence length="101" mass="11779">MLGQVFFIASVDWRTSEIVPANSFYRSHEWAKHGSCATTRHQLIPDQHAYFATSLELKRQFNFTSEVKMPYSWTQESALTQSSHHLTAHKNPDRLFGRIRL</sequence>
<dbReference type="GO" id="GO:0033897">
    <property type="term" value="F:ribonuclease T2 activity"/>
    <property type="evidence" value="ECO:0007669"/>
    <property type="project" value="InterPro"/>
</dbReference>
<dbReference type="GO" id="GO:0003723">
    <property type="term" value="F:RNA binding"/>
    <property type="evidence" value="ECO:0007669"/>
    <property type="project" value="InterPro"/>
</dbReference>
<dbReference type="Pfam" id="PF00445">
    <property type="entry name" value="Ribonuclease_T2"/>
    <property type="match status" value="1"/>
</dbReference>
<proteinExistence type="inferred from homology"/>
<keyword evidence="4" id="KW-1185">Reference proteome</keyword>
<dbReference type="Proteomes" id="UP000267029">
    <property type="component" value="Unassembled WGS sequence"/>
</dbReference>
<evidence type="ECO:0000256" key="1">
    <source>
        <dbReference type="ARBA" id="ARBA00007469"/>
    </source>
</evidence>
<name>A0A0R3UBK5_MESCO</name>
<dbReference type="EMBL" id="UXSR01001471">
    <property type="protein sequence ID" value="VDD78301.1"/>
    <property type="molecule type" value="Genomic_DNA"/>
</dbReference>
<protein>
    <submittedName>
        <fullName evidence="3">Uncharacterized protein</fullName>
    </submittedName>
</protein>
<comment type="similarity">
    <text evidence="1 2">Belongs to the RNase T2 family.</text>
</comment>
<dbReference type="AlphaFoldDB" id="A0A0R3UBK5"/>
<gene>
    <name evidence="3" type="ORF">MCOS_LOCUS4304</name>
</gene>
<dbReference type="InterPro" id="IPR036430">
    <property type="entry name" value="RNase_T2-like_sf"/>
</dbReference>
<dbReference type="OrthoDB" id="435754at2759"/>
<accession>A0A0R3UBK5</accession>
<reference evidence="3 4" key="1">
    <citation type="submission" date="2018-10" db="EMBL/GenBank/DDBJ databases">
        <authorList>
            <consortium name="Pathogen Informatics"/>
        </authorList>
    </citation>
    <scope>NUCLEOTIDE SEQUENCE [LARGE SCALE GENOMIC DNA]</scope>
</reference>
<evidence type="ECO:0000313" key="3">
    <source>
        <dbReference type="EMBL" id="VDD78301.1"/>
    </source>
</evidence>